<dbReference type="SMART" id="SM00939">
    <property type="entry name" value="PepX_C"/>
    <property type="match status" value="1"/>
</dbReference>
<keyword evidence="1 4" id="KW-0378">Hydrolase</keyword>
<dbReference type="SUPFAM" id="SSF49785">
    <property type="entry name" value="Galactose-binding domain-like"/>
    <property type="match status" value="1"/>
</dbReference>
<name>A0A929PX66_9SPHI</name>
<sequence>MKKSSTLLLALALFCATAMAQTAPAGPSKQALEDAQYVKDHYEKVEISIPMRDGKKLFTSIYTPKDKSQKYGIVMQRTPYTVSPYGAAMKGTLGQNMLFAKEGYIFVYQDVRGRYMSEGDFVNVRPQLAKGGKYGKSDIDESTDTYDTIDWLVKNVKGNNGKVGILGISYPGFYSTASLPNAHPALKAVSPQAPVTEWFKGDDFHHNGAFFMMDAFAFLTGFGVPRPQPILPTDIKNQIKTNVKDNYDFYLKQGALPNFKKNFLGDSVKFWDNMMDHPNYDEFWQKMNILPHLTNVKPAVMTVGGFFDAEDAYGAQEVYKAIEKQNPQTTKNMLVLGPWYHGGWERGDGDFLGDIQFGQKTSEYFREQIEMPFFNYYLKGKGEMNLPEAHIFITGSNEWKKFDKWPAPNTSEKTLYLQANGKLSFSAPTVANNFDQYTIDPAAPVPYQEGVQARRTREYMIDDQRFAARRPDVKAYQTDVLTEDITLAGPLLADLFASTTGTDADFVVKLIDVYPDNEPNPSPNPRNITMAGYQMLVRGEIFRGKFRTSFEKPEAFVPNKVTEVKYALPEVAHTFKKGHRIMIQVQNSWFPLADRNPNQFLDINKAKDSDFIQATMRLYHDKDAPSSLKVTVLN</sequence>
<dbReference type="AlphaFoldDB" id="A0A929PX66"/>
<accession>A0A929PX66</accession>
<dbReference type="InterPro" id="IPR029058">
    <property type="entry name" value="AB_hydrolase_fold"/>
</dbReference>
<feature type="chain" id="PRO_5037817388" evidence="2">
    <location>
        <begin position="21"/>
        <end position="634"/>
    </location>
</feature>
<dbReference type="Proteomes" id="UP000622475">
    <property type="component" value="Unassembled WGS sequence"/>
</dbReference>
<dbReference type="InterPro" id="IPR008979">
    <property type="entry name" value="Galactose-bd-like_sf"/>
</dbReference>
<proteinExistence type="predicted"/>
<dbReference type="RefSeq" id="WP_194111270.1">
    <property type="nucleotide sequence ID" value="NZ_JADFFL010000003.1"/>
</dbReference>
<dbReference type="Pfam" id="PF08530">
    <property type="entry name" value="PepX_C"/>
    <property type="match status" value="1"/>
</dbReference>
<dbReference type="Gene3D" id="1.10.3020.10">
    <property type="entry name" value="alpha-amino acid ester hydrolase ( Helical cap domain)"/>
    <property type="match status" value="1"/>
</dbReference>
<organism evidence="4 5">
    <name type="scientific">Mucilaginibacter myungsuensis</name>
    <dbReference type="NCBI Taxonomy" id="649104"/>
    <lineage>
        <taxon>Bacteria</taxon>
        <taxon>Pseudomonadati</taxon>
        <taxon>Bacteroidota</taxon>
        <taxon>Sphingobacteriia</taxon>
        <taxon>Sphingobacteriales</taxon>
        <taxon>Sphingobacteriaceae</taxon>
        <taxon>Mucilaginibacter</taxon>
    </lineage>
</organism>
<evidence type="ECO:0000313" key="5">
    <source>
        <dbReference type="Proteomes" id="UP000622475"/>
    </source>
</evidence>
<protein>
    <submittedName>
        <fullName evidence="4">CocE/NonD family hydrolase</fullName>
    </submittedName>
</protein>
<evidence type="ECO:0000313" key="4">
    <source>
        <dbReference type="EMBL" id="MBE9662075.1"/>
    </source>
</evidence>
<dbReference type="Gene3D" id="3.40.50.1820">
    <property type="entry name" value="alpha/beta hydrolase"/>
    <property type="match status" value="1"/>
</dbReference>
<keyword evidence="2" id="KW-0732">Signal</keyword>
<dbReference type="Gene3D" id="2.60.120.260">
    <property type="entry name" value="Galactose-binding domain-like"/>
    <property type="match status" value="1"/>
</dbReference>
<dbReference type="PANTHER" id="PTHR43056">
    <property type="entry name" value="PEPTIDASE S9 PROLYL OLIGOPEPTIDASE"/>
    <property type="match status" value="1"/>
</dbReference>
<dbReference type="SUPFAM" id="SSF53474">
    <property type="entry name" value="alpha/beta-Hydrolases"/>
    <property type="match status" value="1"/>
</dbReference>
<dbReference type="InterPro" id="IPR000383">
    <property type="entry name" value="Xaa-Pro-like_dom"/>
</dbReference>
<feature type="signal peptide" evidence="2">
    <location>
        <begin position="1"/>
        <end position="20"/>
    </location>
</feature>
<dbReference type="InterPro" id="IPR013736">
    <property type="entry name" value="Xaa-Pro_dipept_C"/>
</dbReference>
<comment type="caution">
    <text evidence="4">The sequence shown here is derived from an EMBL/GenBank/DDBJ whole genome shotgun (WGS) entry which is preliminary data.</text>
</comment>
<dbReference type="InterPro" id="IPR005674">
    <property type="entry name" value="CocE/Ser_esterase"/>
</dbReference>
<evidence type="ECO:0000256" key="1">
    <source>
        <dbReference type="ARBA" id="ARBA00022801"/>
    </source>
</evidence>
<evidence type="ECO:0000256" key="2">
    <source>
        <dbReference type="SAM" id="SignalP"/>
    </source>
</evidence>
<dbReference type="PANTHER" id="PTHR43056:SF10">
    <property type="entry name" value="COCE_NOND FAMILY, PUTATIVE (AFU_ORTHOLOGUE AFUA_7G00600)-RELATED"/>
    <property type="match status" value="1"/>
</dbReference>
<gene>
    <name evidence="4" type="ORF">IRJ16_09280</name>
</gene>
<dbReference type="EMBL" id="JADFFL010000003">
    <property type="protein sequence ID" value="MBE9662075.1"/>
    <property type="molecule type" value="Genomic_DNA"/>
</dbReference>
<dbReference type="GO" id="GO:0008239">
    <property type="term" value="F:dipeptidyl-peptidase activity"/>
    <property type="evidence" value="ECO:0007669"/>
    <property type="project" value="InterPro"/>
</dbReference>
<dbReference type="Pfam" id="PF02129">
    <property type="entry name" value="Peptidase_S15"/>
    <property type="match status" value="1"/>
</dbReference>
<keyword evidence="5" id="KW-1185">Reference proteome</keyword>
<feature type="domain" description="Xaa-Pro dipeptidyl-peptidase C-terminal" evidence="3">
    <location>
        <begin position="371"/>
        <end position="629"/>
    </location>
</feature>
<reference evidence="4" key="1">
    <citation type="submission" date="2020-10" db="EMBL/GenBank/DDBJ databases">
        <title>Mucilaginibacter mali sp. nov., isolated from rhizosphere soil of apple orchard.</title>
        <authorList>
            <person name="Lee J.-S."/>
            <person name="Kim H.S."/>
            <person name="Kim J.-S."/>
        </authorList>
    </citation>
    <scope>NUCLEOTIDE SEQUENCE</scope>
    <source>
        <strain evidence="4">KCTC 22746</strain>
    </source>
</reference>
<dbReference type="InterPro" id="IPR050585">
    <property type="entry name" value="Xaa-Pro_dipeptidyl-ppase/CocE"/>
</dbReference>
<dbReference type="NCBIfam" id="TIGR00976">
    <property type="entry name" value="CocE_NonD"/>
    <property type="match status" value="1"/>
</dbReference>
<evidence type="ECO:0000259" key="3">
    <source>
        <dbReference type="SMART" id="SM00939"/>
    </source>
</evidence>